<dbReference type="Pfam" id="PF00169">
    <property type="entry name" value="PH"/>
    <property type="match status" value="1"/>
</dbReference>
<dbReference type="InterPro" id="IPR011993">
    <property type="entry name" value="PH-like_dom_sf"/>
</dbReference>
<evidence type="ECO:0000259" key="8">
    <source>
        <dbReference type="PROSITE" id="PS50003"/>
    </source>
</evidence>
<evidence type="ECO:0000256" key="1">
    <source>
        <dbReference type="ARBA" id="ARBA00004123"/>
    </source>
</evidence>
<dbReference type="GO" id="GO:0036195">
    <property type="term" value="C:muscle cell projection membrane"/>
    <property type="evidence" value="ECO:0007669"/>
    <property type="project" value="TreeGrafter"/>
</dbReference>
<dbReference type="InterPro" id="IPR043448">
    <property type="entry name" value="PKHO1/2"/>
</dbReference>
<organism evidence="9 10">
    <name type="scientific">Scomber scombrus</name>
    <name type="common">Atlantic mackerel</name>
    <name type="synonym">Scomber vernalis</name>
    <dbReference type="NCBI Taxonomy" id="13677"/>
    <lineage>
        <taxon>Eukaryota</taxon>
        <taxon>Metazoa</taxon>
        <taxon>Chordata</taxon>
        <taxon>Craniata</taxon>
        <taxon>Vertebrata</taxon>
        <taxon>Euteleostomi</taxon>
        <taxon>Actinopterygii</taxon>
        <taxon>Neopterygii</taxon>
        <taxon>Teleostei</taxon>
        <taxon>Neoteleostei</taxon>
        <taxon>Acanthomorphata</taxon>
        <taxon>Pelagiaria</taxon>
        <taxon>Scombriformes</taxon>
        <taxon>Scombridae</taxon>
        <taxon>Scomber</taxon>
    </lineage>
</organism>
<sequence length="409" mass="45566">MKKNSSDRRGPQDSAPQHLQPDKVGWIRKFCKKGIFREIWKNRFVVLRGDQLFICEKEVKDLSRADELLDLSDYERCEEIRKNKSRSKKNHSKFKLQRCNTPGTMVPNLIFLAVSPEEKECWINVLNAAITRAQNKILDEVMVEDAQLSHLTRDRVKIPHNRRLPTRGHLLTVASTSTSDGMLTLDLIQEEDHLSPNCPRSQTDGAISARAAEAAGKSQSLPRQVAVVWEQTGSSPPPQPGKQTGSSPPPQPGKPLTTAEKNHCASMDQILTHSETKATKSRATPPTSSAPIDRLHDLIGQKLEKTEQLLKEVKEVKGEKEAKGVKEAKGAKEAKEVKEAKEAKGGDGEAGKLKGKESAEMRTEAQRLLKEAAAAWTQAQEVLEEVKELRVLYQQLDPNSSNCTKQNPM</sequence>
<proteinExistence type="predicted"/>
<feature type="compositionally biased region" description="Polar residues" evidence="7">
    <location>
        <begin position="281"/>
        <end position="290"/>
    </location>
</feature>
<protein>
    <submittedName>
        <fullName evidence="9">Pleckstrin homology domain-containing family O member 1b</fullName>
    </submittedName>
</protein>
<reference evidence="9 10" key="1">
    <citation type="submission" date="2024-01" db="EMBL/GenBank/DDBJ databases">
        <authorList>
            <person name="Alioto T."/>
            <person name="Alioto T."/>
            <person name="Gomez Garrido J."/>
        </authorList>
    </citation>
    <scope>NUCLEOTIDE SEQUENCE [LARGE SCALE GENOMIC DNA]</scope>
</reference>
<gene>
    <name evidence="9" type="ORF">FSCOSCO3_A016264</name>
</gene>
<evidence type="ECO:0000256" key="3">
    <source>
        <dbReference type="ARBA" id="ARBA00004496"/>
    </source>
</evidence>
<dbReference type="SMART" id="SM00233">
    <property type="entry name" value="PH"/>
    <property type="match status" value="1"/>
</dbReference>
<evidence type="ECO:0000256" key="2">
    <source>
        <dbReference type="ARBA" id="ARBA00004370"/>
    </source>
</evidence>
<feature type="region of interest" description="Disordered" evidence="7">
    <location>
        <begin position="327"/>
        <end position="359"/>
    </location>
</feature>
<dbReference type="Proteomes" id="UP001314229">
    <property type="component" value="Unassembled WGS sequence"/>
</dbReference>
<dbReference type="PANTHER" id="PTHR15871:SF1">
    <property type="entry name" value="PLECKSTRIN HOMOLOGY DOMAIN-CONTAINING FAMILY O MEMBER 1"/>
    <property type="match status" value="1"/>
</dbReference>
<dbReference type="PROSITE" id="PS50003">
    <property type="entry name" value="PH_DOMAIN"/>
    <property type="match status" value="1"/>
</dbReference>
<dbReference type="GO" id="GO:0005737">
    <property type="term" value="C:cytoplasm"/>
    <property type="evidence" value="ECO:0007669"/>
    <property type="project" value="UniProtKB-SubCell"/>
</dbReference>
<dbReference type="GO" id="GO:0005634">
    <property type="term" value="C:nucleus"/>
    <property type="evidence" value="ECO:0007669"/>
    <property type="project" value="UniProtKB-SubCell"/>
</dbReference>
<dbReference type="GO" id="GO:0032587">
    <property type="term" value="C:ruffle membrane"/>
    <property type="evidence" value="ECO:0007669"/>
    <property type="project" value="TreeGrafter"/>
</dbReference>
<dbReference type="PANTHER" id="PTHR15871">
    <property type="entry name" value="PH DOMAIN-CONTAINING PROTEIN"/>
    <property type="match status" value="1"/>
</dbReference>
<dbReference type="SUPFAM" id="SSF50729">
    <property type="entry name" value="PH domain-like"/>
    <property type="match status" value="1"/>
</dbReference>
<feature type="compositionally biased region" description="Low complexity" evidence="7">
    <location>
        <begin position="206"/>
        <end position="215"/>
    </location>
</feature>
<comment type="subcellular location">
    <subcellularLocation>
        <location evidence="3">Cytoplasm</location>
    </subcellularLocation>
    <subcellularLocation>
        <location evidence="2">Membrane</location>
    </subcellularLocation>
    <subcellularLocation>
        <location evidence="1">Nucleus</location>
    </subcellularLocation>
</comment>
<dbReference type="EMBL" id="CAWUFR010000967">
    <property type="protein sequence ID" value="CAK6982204.1"/>
    <property type="molecule type" value="Genomic_DNA"/>
</dbReference>
<evidence type="ECO:0000256" key="6">
    <source>
        <dbReference type="ARBA" id="ARBA00023242"/>
    </source>
</evidence>
<evidence type="ECO:0000313" key="10">
    <source>
        <dbReference type="Proteomes" id="UP001314229"/>
    </source>
</evidence>
<evidence type="ECO:0000256" key="5">
    <source>
        <dbReference type="ARBA" id="ARBA00023136"/>
    </source>
</evidence>
<dbReference type="AlphaFoldDB" id="A0AAV1QGX8"/>
<evidence type="ECO:0000256" key="7">
    <source>
        <dbReference type="SAM" id="MobiDB-lite"/>
    </source>
</evidence>
<keyword evidence="4" id="KW-0963">Cytoplasm</keyword>
<evidence type="ECO:0000313" key="9">
    <source>
        <dbReference type="EMBL" id="CAK6982204.1"/>
    </source>
</evidence>
<accession>A0AAV1QGX8</accession>
<dbReference type="CDD" id="cd13317">
    <property type="entry name" value="PH_PLEKHO1_PLEKHO2"/>
    <property type="match status" value="1"/>
</dbReference>
<evidence type="ECO:0000256" key="4">
    <source>
        <dbReference type="ARBA" id="ARBA00022490"/>
    </source>
</evidence>
<dbReference type="Gene3D" id="2.30.29.30">
    <property type="entry name" value="Pleckstrin-homology domain (PH domain)/Phosphotyrosine-binding domain (PTB)"/>
    <property type="match status" value="1"/>
</dbReference>
<dbReference type="InterPro" id="IPR001849">
    <property type="entry name" value="PH_domain"/>
</dbReference>
<feature type="domain" description="PH" evidence="8">
    <location>
        <begin position="20"/>
        <end position="131"/>
    </location>
</feature>
<keyword evidence="10" id="KW-1185">Reference proteome</keyword>
<dbReference type="GO" id="GO:1901739">
    <property type="term" value="P:regulation of myoblast fusion"/>
    <property type="evidence" value="ECO:0007669"/>
    <property type="project" value="TreeGrafter"/>
</dbReference>
<feature type="region of interest" description="Disordered" evidence="7">
    <location>
        <begin position="193"/>
        <end position="259"/>
    </location>
</feature>
<keyword evidence="6" id="KW-0539">Nucleus</keyword>
<feature type="region of interest" description="Disordered" evidence="7">
    <location>
        <begin position="274"/>
        <end position="294"/>
    </location>
</feature>
<keyword evidence="5" id="KW-0472">Membrane</keyword>
<comment type="caution">
    <text evidence="9">The sequence shown here is derived from an EMBL/GenBank/DDBJ whole genome shotgun (WGS) entry which is preliminary data.</text>
</comment>
<name>A0AAV1QGX8_SCOSC</name>